<dbReference type="CDD" id="cd05246">
    <property type="entry name" value="dTDP_GD_SDR_e"/>
    <property type="match status" value="1"/>
</dbReference>
<dbReference type="EMBL" id="AZAC01000008">
    <property type="protein sequence ID" value="KIX14840.1"/>
    <property type="molecule type" value="Genomic_DNA"/>
</dbReference>
<dbReference type="SUPFAM" id="SSF51735">
    <property type="entry name" value="NAD(P)-binding Rossmann-fold domains"/>
    <property type="match status" value="1"/>
</dbReference>
<dbReference type="PANTHER" id="PTHR43000">
    <property type="entry name" value="DTDP-D-GLUCOSE 4,6-DEHYDRATASE-RELATED"/>
    <property type="match status" value="1"/>
</dbReference>
<evidence type="ECO:0000313" key="9">
    <source>
        <dbReference type="EMBL" id="KIX14840.1"/>
    </source>
</evidence>
<comment type="catalytic activity">
    <reaction evidence="1 7">
        <text>dTDP-alpha-D-glucose = dTDP-4-dehydro-6-deoxy-alpha-D-glucose + H2O</text>
        <dbReference type="Rhea" id="RHEA:17221"/>
        <dbReference type="ChEBI" id="CHEBI:15377"/>
        <dbReference type="ChEBI" id="CHEBI:57477"/>
        <dbReference type="ChEBI" id="CHEBI:57649"/>
        <dbReference type="EC" id="4.2.1.46"/>
    </reaction>
</comment>
<dbReference type="Gene3D" id="3.90.25.10">
    <property type="entry name" value="UDP-galactose 4-epimerase, domain 1"/>
    <property type="match status" value="1"/>
</dbReference>
<evidence type="ECO:0000256" key="6">
    <source>
        <dbReference type="ARBA" id="ARBA00023239"/>
    </source>
</evidence>
<dbReference type="RefSeq" id="WP_044347478.1">
    <property type="nucleotide sequence ID" value="NZ_AZAC01000008.1"/>
</dbReference>
<dbReference type="FunFam" id="3.40.50.720:FF:000304">
    <property type="entry name" value="UDP-glucose 4,6-dehydratase"/>
    <property type="match status" value="1"/>
</dbReference>
<evidence type="ECO:0000259" key="8">
    <source>
        <dbReference type="Pfam" id="PF16363"/>
    </source>
</evidence>
<gene>
    <name evidence="9" type="ORF">X474_06760</name>
</gene>
<proteinExistence type="inferred from homology"/>
<dbReference type="InterPro" id="IPR016040">
    <property type="entry name" value="NAD(P)-bd_dom"/>
</dbReference>
<accession>A0A0D2JZ63</accession>
<evidence type="ECO:0000256" key="5">
    <source>
        <dbReference type="ARBA" id="ARBA00023027"/>
    </source>
</evidence>
<keyword evidence="6 7" id="KW-0456">Lyase</keyword>
<organism evidence="9 10">
    <name type="scientific">Dethiosulfatarculus sandiegensis</name>
    <dbReference type="NCBI Taxonomy" id="1429043"/>
    <lineage>
        <taxon>Bacteria</taxon>
        <taxon>Pseudomonadati</taxon>
        <taxon>Thermodesulfobacteriota</taxon>
        <taxon>Desulfarculia</taxon>
        <taxon>Desulfarculales</taxon>
        <taxon>Desulfarculaceae</taxon>
        <taxon>Dethiosulfatarculus</taxon>
    </lineage>
</organism>
<feature type="domain" description="NAD(P)-binding" evidence="8">
    <location>
        <begin position="4"/>
        <end position="319"/>
    </location>
</feature>
<dbReference type="Gene3D" id="3.40.50.720">
    <property type="entry name" value="NAD(P)-binding Rossmann-like Domain"/>
    <property type="match status" value="1"/>
</dbReference>
<dbReference type="STRING" id="1429043.X474_06760"/>
<dbReference type="FunCoup" id="A0A0D2JZ63">
    <property type="interactions" value="610"/>
</dbReference>
<dbReference type="InParanoid" id="A0A0D2JZ63"/>
<evidence type="ECO:0000313" key="10">
    <source>
        <dbReference type="Proteomes" id="UP000032233"/>
    </source>
</evidence>
<keyword evidence="5" id="KW-0520">NAD</keyword>
<evidence type="ECO:0000256" key="1">
    <source>
        <dbReference type="ARBA" id="ARBA00001539"/>
    </source>
</evidence>
<dbReference type="GO" id="GO:0009225">
    <property type="term" value="P:nucleotide-sugar metabolic process"/>
    <property type="evidence" value="ECO:0007669"/>
    <property type="project" value="InterPro"/>
</dbReference>
<dbReference type="EC" id="4.2.1.46" evidence="4 7"/>
<dbReference type="AlphaFoldDB" id="A0A0D2JZ63"/>
<dbReference type="InterPro" id="IPR005888">
    <property type="entry name" value="dTDP_Gluc_deHydtase"/>
</dbReference>
<evidence type="ECO:0000256" key="7">
    <source>
        <dbReference type="RuleBase" id="RU004473"/>
    </source>
</evidence>
<evidence type="ECO:0000256" key="3">
    <source>
        <dbReference type="ARBA" id="ARBA00008178"/>
    </source>
</evidence>
<reference evidence="9 10" key="1">
    <citation type="submission" date="2013-11" db="EMBL/GenBank/DDBJ databases">
        <title>Metagenomic analysis of a methanogenic consortium involved in long chain n-alkane degradation.</title>
        <authorList>
            <person name="Davidova I.A."/>
            <person name="Callaghan A.V."/>
            <person name="Wawrik B."/>
            <person name="Pruitt S."/>
            <person name="Marks C."/>
            <person name="Duncan K.E."/>
            <person name="Suflita J.M."/>
        </authorList>
    </citation>
    <scope>NUCLEOTIDE SEQUENCE [LARGE SCALE GENOMIC DNA]</scope>
    <source>
        <strain evidence="9 10">SPR</strain>
    </source>
</reference>
<protein>
    <recommendedName>
        <fullName evidence="4 7">dTDP-glucose 4,6-dehydratase</fullName>
        <ecNumber evidence="4 7">4.2.1.46</ecNumber>
    </recommendedName>
</protein>
<sequence length="350" mass="39510">MRILVTGGCGFIGSNFIRHTLATYPADQVINLDLLTYAGNPENLKDIEGDFRERYQFVEGDVCDAKVVADLVEQADFVAHFAAESHVDRSIEDAGAFVRTNVLGTQTLLGACLKSFGTDQNRRFLYVSTDEVYGALKLDDGRRFKEDWPLDPKSPYSASKAGGDMLTQSYHHTFGLPVVITRCSNNYGPYQFPEKLIPLMLLNALEGKELPIYGDGKYVRDWIHVSDNCRATDLILRKGTPGEAYNIGGGNEVKNIDLVTLLVKLVCRKTGLDPENRLAKMRSVKDRPGHDRRYAIDADKLKDQLGFLPAMDFEQGLSSTVDWYLDNSDWTQRVRSGEYKDYYRRMYDGR</sequence>
<dbReference type="OrthoDB" id="9803010at2"/>
<keyword evidence="10" id="KW-1185">Reference proteome</keyword>
<dbReference type="Proteomes" id="UP000032233">
    <property type="component" value="Unassembled WGS sequence"/>
</dbReference>
<comment type="caution">
    <text evidence="9">The sequence shown here is derived from an EMBL/GenBank/DDBJ whole genome shotgun (WGS) entry which is preliminary data.</text>
</comment>
<dbReference type="NCBIfam" id="TIGR01181">
    <property type="entry name" value="dTDP_gluc_dehyt"/>
    <property type="match status" value="1"/>
</dbReference>
<comment type="cofactor">
    <cofactor evidence="2 7">
        <name>NAD(+)</name>
        <dbReference type="ChEBI" id="CHEBI:57540"/>
    </cofactor>
</comment>
<name>A0A0D2JZ63_9BACT</name>
<dbReference type="GO" id="GO:0008460">
    <property type="term" value="F:dTDP-glucose 4,6-dehydratase activity"/>
    <property type="evidence" value="ECO:0007669"/>
    <property type="project" value="UniProtKB-EC"/>
</dbReference>
<dbReference type="PATRIC" id="fig|1429043.3.peg.1435"/>
<evidence type="ECO:0000256" key="2">
    <source>
        <dbReference type="ARBA" id="ARBA00001911"/>
    </source>
</evidence>
<dbReference type="Pfam" id="PF16363">
    <property type="entry name" value="GDP_Man_Dehyd"/>
    <property type="match status" value="1"/>
</dbReference>
<evidence type="ECO:0000256" key="4">
    <source>
        <dbReference type="ARBA" id="ARBA00011990"/>
    </source>
</evidence>
<dbReference type="InterPro" id="IPR036291">
    <property type="entry name" value="NAD(P)-bd_dom_sf"/>
</dbReference>
<comment type="similarity">
    <text evidence="3 7">Belongs to the NAD(P)-dependent epimerase/dehydratase family. dTDP-glucose dehydratase subfamily.</text>
</comment>